<dbReference type="PANTHER" id="PTHR30126:SF40">
    <property type="entry name" value="HTH-TYPE TRANSCRIPTIONAL REGULATOR GLTR"/>
    <property type="match status" value="1"/>
</dbReference>
<dbReference type="InterPro" id="IPR036388">
    <property type="entry name" value="WH-like_DNA-bd_sf"/>
</dbReference>
<accession>A0ABW2FGW2</accession>
<dbReference type="CDD" id="cd05466">
    <property type="entry name" value="PBP2_LTTR_substrate"/>
    <property type="match status" value="1"/>
</dbReference>
<evidence type="ECO:0000313" key="7">
    <source>
        <dbReference type="Proteomes" id="UP001596378"/>
    </source>
</evidence>
<evidence type="ECO:0000256" key="1">
    <source>
        <dbReference type="ARBA" id="ARBA00009437"/>
    </source>
</evidence>
<comment type="similarity">
    <text evidence="1">Belongs to the LysR transcriptional regulatory family.</text>
</comment>
<dbReference type="PRINTS" id="PR00039">
    <property type="entry name" value="HTHLYSR"/>
</dbReference>
<dbReference type="InterPro" id="IPR036390">
    <property type="entry name" value="WH_DNA-bd_sf"/>
</dbReference>
<dbReference type="PROSITE" id="PS50931">
    <property type="entry name" value="HTH_LYSR"/>
    <property type="match status" value="1"/>
</dbReference>
<reference evidence="7" key="1">
    <citation type="journal article" date="2019" name="Int. J. Syst. Evol. Microbiol.">
        <title>The Global Catalogue of Microorganisms (GCM) 10K type strain sequencing project: providing services to taxonomists for standard genome sequencing and annotation.</title>
        <authorList>
            <consortium name="The Broad Institute Genomics Platform"/>
            <consortium name="The Broad Institute Genome Sequencing Center for Infectious Disease"/>
            <person name="Wu L."/>
            <person name="Ma J."/>
        </authorList>
    </citation>
    <scope>NUCLEOTIDE SEQUENCE [LARGE SCALE GENOMIC DNA]</scope>
    <source>
        <strain evidence="7">KCTC 12907</strain>
    </source>
</reference>
<dbReference type="Pfam" id="PF03466">
    <property type="entry name" value="LysR_substrate"/>
    <property type="match status" value="1"/>
</dbReference>
<keyword evidence="4" id="KW-0804">Transcription</keyword>
<evidence type="ECO:0000256" key="4">
    <source>
        <dbReference type="ARBA" id="ARBA00023163"/>
    </source>
</evidence>
<dbReference type="RefSeq" id="WP_378047715.1">
    <property type="nucleotide sequence ID" value="NZ_JBHMDN010000015.1"/>
</dbReference>
<dbReference type="InterPro" id="IPR005119">
    <property type="entry name" value="LysR_subst-bd"/>
</dbReference>
<name>A0ABW2FGW2_9BACL</name>
<sequence>MISLERLSTFLTLCECGSYTLAAKKHYCSQPTISHHIQQLEEQYGAPLIIREGKTIRLTEQGQILREYASQVLTLVEESERRFKQSLLRQQHILSVYVSNYISEHFFSAILERYYRDRADDLLEIHSYCYNDLRSFLLEGRTNYAIMPNYAQDEQLHRHFRSVPLFQEPLVLVVPKSHPWQQRKLLYARDLNRQTILMAQSDFLREQIIENLRKIRSRNQFLQMSNFNVIKKSIMSGYGIAFLPYETVKSEIARGDLAMIKVSGLTMSRENSIFIRNGVTLGERETSFIEQVRQHFRLLRQEASFA</sequence>
<keyword evidence="2" id="KW-0805">Transcription regulation</keyword>
<organism evidence="6 7">
    <name type="scientific">Cohnella cellulosilytica</name>
    <dbReference type="NCBI Taxonomy" id="986710"/>
    <lineage>
        <taxon>Bacteria</taxon>
        <taxon>Bacillati</taxon>
        <taxon>Bacillota</taxon>
        <taxon>Bacilli</taxon>
        <taxon>Bacillales</taxon>
        <taxon>Paenibacillaceae</taxon>
        <taxon>Cohnella</taxon>
    </lineage>
</organism>
<dbReference type="PANTHER" id="PTHR30126">
    <property type="entry name" value="HTH-TYPE TRANSCRIPTIONAL REGULATOR"/>
    <property type="match status" value="1"/>
</dbReference>
<keyword evidence="3" id="KW-0238">DNA-binding</keyword>
<protein>
    <submittedName>
        <fullName evidence="6">LysR family transcriptional regulator</fullName>
    </submittedName>
</protein>
<keyword evidence="7" id="KW-1185">Reference proteome</keyword>
<evidence type="ECO:0000256" key="3">
    <source>
        <dbReference type="ARBA" id="ARBA00023125"/>
    </source>
</evidence>
<comment type="caution">
    <text evidence="6">The sequence shown here is derived from an EMBL/GenBank/DDBJ whole genome shotgun (WGS) entry which is preliminary data.</text>
</comment>
<evidence type="ECO:0000259" key="5">
    <source>
        <dbReference type="PROSITE" id="PS50931"/>
    </source>
</evidence>
<dbReference type="Proteomes" id="UP001596378">
    <property type="component" value="Unassembled WGS sequence"/>
</dbReference>
<dbReference type="SUPFAM" id="SSF53850">
    <property type="entry name" value="Periplasmic binding protein-like II"/>
    <property type="match status" value="1"/>
</dbReference>
<evidence type="ECO:0000313" key="6">
    <source>
        <dbReference type="EMBL" id="MFC7151244.1"/>
    </source>
</evidence>
<dbReference type="Gene3D" id="3.40.190.10">
    <property type="entry name" value="Periplasmic binding protein-like II"/>
    <property type="match status" value="2"/>
</dbReference>
<evidence type="ECO:0000256" key="2">
    <source>
        <dbReference type="ARBA" id="ARBA00023015"/>
    </source>
</evidence>
<dbReference type="SUPFAM" id="SSF46785">
    <property type="entry name" value="Winged helix' DNA-binding domain"/>
    <property type="match status" value="1"/>
</dbReference>
<dbReference type="Pfam" id="PF00126">
    <property type="entry name" value="HTH_1"/>
    <property type="match status" value="1"/>
</dbReference>
<dbReference type="Gene3D" id="1.10.10.10">
    <property type="entry name" value="Winged helix-like DNA-binding domain superfamily/Winged helix DNA-binding domain"/>
    <property type="match status" value="1"/>
</dbReference>
<proteinExistence type="inferred from homology"/>
<gene>
    <name evidence="6" type="ORF">ACFQMJ_22130</name>
</gene>
<feature type="domain" description="HTH lysR-type" evidence="5">
    <location>
        <begin position="2"/>
        <end position="59"/>
    </location>
</feature>
<dbReference type="InterPro" id="IPR000847">
    <property type="entry name" value="LysR_HTH_N"/>
</dbReference>
<dbReference type="EMBL" id="JBHTAI010000015">
    <property type="protein sequence ID" value="MFC7151244.1"/>
    <property type="molecule type" value="Genomic_DNA"/>
</dbReference>